<protein>
    <recommendedName>
        <fullName evidence="5">Kelch motif family protein</fullName>
    </recommendedName>
</protein>
<dbReference type="PANTHER" id="PTHR46093">
    <property type="entry name" value="ACYL-COA-BINDING DOMAIN-CONTAINING PROTEIN 5"/>
    <property type="match status" value="1"/>
</dbReference>
<keyword evidence="1" id="KW-0880">Kelch repeat</keyword>
<evidence type="ECO:0000313" key="4">
    <source>
        <dbReference type="Proteomes" id="UP001470230"/>
    </source>
</evidence>
<name>A0ABR2KR07_9EUKA</name>
<comment type="caution">
    <text evidence="3">The sequence shown here is derived from an EMBL/GenBank/DDBJ whole genome shotgun (WGS) entry which is preliminary data.</text>
</comment>
<evidence type="ECO:0000313" key="3">
    <source>
        <dbReference type="EMBL" id="KAK8893494.1"/>
    </source>
</evidence>
<dbReference type="SMART" id="SM00612">
    <property type="entry name" value="Kelch"/>
    <property type="match status" value="1"/>
</dbReference>
<dbReference type="Gene3D" id="2.120.10.80">
    <property type="entry name" value="Kelch-type beta propeller"/>
    <property type="match status" value="2"/>
</dbReference>
<dbReference type="SUPFAM" id="SSF117281">
    <property type="entry name" value="Kelch motif"/>
    <property type="match status" value="1"/>
</dbReference>
<evidence type="ECO:0008006" key="5">
    <source>
        <dbReference type="Google" id="ProtNLM"/>
    </source>
</evidence>
<evidence type="ECO:0000256" key="1">
    <source>
        <dbReference type="ARBA" id="ARBA00022441"/>
    </source>
</evidence>
<proteinExistence type="predicted"/>
<keyword evidence="4" id="KW-1185">Reference proteome</keyword>
<sequence>MGNESSNAKPFQAEPYILIEPHDNDNDMMAIPTTTSNTFSHSEKIYTMGFNAKWSMFLPNSITPRPRTSHFMVYLPDKNIAVVGYGIDGKDILLNDLWALDLNQMKWKSLDFDNQSIVPRNGTTAVLVGSKIYLFGGFSGNAYLADLHTIDLSNFKVEHINLPDQNKPSGRIGHVMAENNGQILIWGGYNGDWLSDLWIFNVATNQWREIPTDVKGRTSAAYASHGDFLYIFGAAATDSLLRFSWKSEKMELIKSTGSPPPSELSAASMIAVDRFLLLFGGKLEKKKYGLMYGFDTVKSRWFIFHVIPDGVSTVLVDGMIDKNGRFMVPRIWSASIVYRKNKRDVVLFLGAPLLEPPNLCVVQLGDALSILHVENDLLDTLQF</sequence>
<gene>
    <name evidence="3" type="ORF">M9Y10_021916</name>
</gene>
<accession>A0ABR2KR07</accession>
<dbReference type="Proteomes" id="UP001470230">
    <property type="component" value="Unassembled WGS sequence"/>
</dbReference>
<reference evidence="3 4" key="1">
    <citation type="submission" date="2024-04" db="EMBL/GenBank/DDBJ databases">
        <title>Tritrichomonas musculus Genome.</title>
        <authorList>
            <person name="Alves-Ferreira E."/>
            <person name="Grigg M."/>
            <person name="Lorenzi H."/>
            <person name="Galac M."/>
        </authorList>
    </citation>
    <scope>NUCLEOTIDE SEQUENCE [LARGE SCALE GENOMIC DNA]</scope>
    <source>
        <strain evidence="3 4">EAF2021</strain>
    </source>
</reference>
<dbReference type="EMBL" id="JAPFFF010000003">
    <property type="protein sequence ID" value="KAK8893494.1"/>
    <property type="molecule type" value="Genomic_DNA"/>
</dbReference>
<dbReference type="InterPro" id="IPR006652">
    <property type="entry name" value="Kelch_1"/>
</dbReference>
<dbReference type="InterPro" id="IPR015915">
    <property type="entry name" value="Kelch-typ_b-propeller"/>
</dbReference>
<evidence type="ECO:0000256" key="2">
    <source>
        <dbReference type="ARBA" id="ARBA00022737"/>
    </source>
</evidence>
<dbReference type="PANTHER" id="PTHR46093:SF18">
    <property type="entry name" value="FIBRONECTIN TYPE-III DOMAIN-CONTAINING PROTEIN"/>
    <property type="match status" value="1"/>
</dbReference>
<keyword evidence="2" id="KW-0677">Repeat</keyword>
<dbReference type="Pfam" id="PF24681">
    <property type="entry name" value="Kelch_KLHDC2_KLHL20_DRC7"/>
    <property type="match status" value="1"/>
</dbReference>
<organism evidence="3 4">
    <name type="scientific">Tritrichomonas musculus</name>
    <dbReference type="NCBI Taxonomy" id="1915356"/>
    <lineage>
        <taxon>Eukaryota</taxon>
        <taxon>Metamonada</taxon>
        <taxon>Parabasalia</taxon>
        <taxon>Tritrichomonadida</taxon>
        <taxon>Tritrichomonadidae</taxon>
        <taxon>Tritrichomonas</taxon>
    </lineage>
</organism>